<feature type="transmembrane region" description="Helical" evidence="1">
    <location>
        <begin position="528"/>
        <end position="546"/>
    </location>
</feature>
<dbReference type="Proteomes" id="UP000249828">
    <property type="component" value="Unassembled WGS sequence"/>
</dbReference>
<accession>A0A2W4BVQ2</accession>
<evidence type="ECO:0000313" key="3">
    <source>
        <dbReference type="Proteomes" id="UP000249828"/>
    </source>
</evidence>
<keyword evidence="1" id="KW-1133">Transmembrane helix</keyword>
<dbReference type="EMBL" id="PIEU01000003">
    <property type="protein sequence ID" value="PZL77509.1"/>
    <property type="molecule type" value="Genomic_DNA"/>
</dbReference>
<keyword evidence="1" id="KW-0812">Transmembrane</keyword>
<feature type="transmembrane region" description="Helical" evidence="1">
    <location>
        <begin position="103"/>
        <end position="122"/>
    </location>
</feature>
<evidence type="ECO:0000256" key="1">
    <source>
        <dbReference type="SAM" id="Phobius"/>
    </source>
</evidence>
<feature type="transmembrane region" description="Helical" evidence="1">
    <location>
        <begin position="12"/>
        <end position="31"/>
    </location>
</feature>
<dbReference type="Pfam" id="PF09586">
    <property type="entry name" value="YfhO"/>
    <property type="match status" value="1"/>
</dbReference>
<feature type="transmembrane region" description="Helical" evidence="1">
    <location>
        <begin position="283"/>
        <end position="302"/>
    </location>
</feature>
<dbReference type="InterPro" id="IPR018580">
    <property type="entry name" value="Uncharacterised_YfhO"/>
</dbReference>
<feature type="transmembrane region" description="Helical" evidence="1">
    <location>
        <begin position="376"/>
        <end position="392"/>
    </location>
</feature>
<evidence type="ECO:0008006" key="4">
    <source>
        <dbReference type="Google" id="ProtNLM"/>
    </source>
</evidence>
<keyword evidence="3" id="KW-1185">Reference proteome</keyword>
<feature type="transmembrane region" description="Helical" evidence="1">
    <location>
        <begin position="225"/>
        <end position="247"/>
    </location>
</feature>
<feature type="transmembrane region" description="Helical" evidence="1">
    <location>
        <begin position="191"/>
        <end position="213"/>
    </location>
</feature>
<feature type="transmembrane region" description="Helical" evidence="1">
    <location>
        <begin position="345"/>
        <end position="364"/>
    </location>
</feature>
<keyword evidence="1" id="KW-0472">Membrane</keyword>
<comment type="caution">
    <text evidence="2">The sequence shown here is derived from an EMBL/GenBank/DDBJ whole genome shotgun (WGS) entry which is preliminary data.</text>
</comment>
<feature type="transmembrane region" description="Helical" evidence="1">
    <location>
        <begin position="314"/>
        <end position="333"/>
    </location>
</feature>
<gene>
    <name evidence="2" type="ORF">CI088_01530</name>
</gene>
<sequence length="563" mass="64332">MGTECKQKRELPLIGILFLLLSILSVYWVWIQGPTYFSGDDLAFHLSRIEGIAESIVGGEFLPRINYFFAGGMGYPTGIFYPELFLYPAAIFRVLGFSIVSSYQLYLILLNFGTFLVSYYCFKSVHRTSMGAFLFSVLYGVSSYRMSDVLYRGAIGECVAFLLLPLVYVGIHQIIYGDKNKWWLLTVGMTGLLYSHPLSAFMVVLFLAVYVIVSLRAILTVRERLIRLFLATSVTVFLSLDILLPMLEQLLFQRLRVQDISLFYLSKEAHSLGEYLAIGFRNIGFNNIGLLIPIALLIGLIYIKWQTRENKRLLGIATLFFFLATSYFPHVLFNQTIFNTIQFPWRYFLIVSFLVSWVLAENVAKTTILSIKHKKIVGLVLIGITLGFNIQNQHQLKNVEWRTHPAETWNAIDRETSLGYGKEFLPNGMDGWMAPTSLLTQPQEGVILKDMSRNGNSFYLKYQTPTEARLIYPLLYYKGYAVEVNGEKKTAEDAGMFEGTDMHGFLQVTVKGSGSVLVWYEGTWIQKISRTVTIISWIVFIGYYVLRQTRKGVLVKKTLKIYE</sequence>
<protein>
    <recommendedName>
        <fullName evidence="4">Membrane protein 6-pyruvoyl-tetrahydropterin synthase-related domain-containing protein</fullName>
    </recommendedName>
</protein>
<dbReference type="AlphaFoldDB" id="A0A2W4BVQ2"/>
<reference evidence="2 3" key="1">
    <citation type="submission" date="2017-11" db="EMBL/GenBank/DDBJ databases">
        <title>Draft genome sequence of Enterococcus plantarum TRW2 strain isolated from lettuce.</title>
        <authorList>
            <person name="Kim E.B."/>
            <person name="Marco M.L."/>
            <person name="Williams T.R."/>
            <person name="You I.H."/>
        </authorList>
    </citation>
    <scope>NUCLEOTIDE SEQUENCE [LARGE SCALE GENOMIC DNA]</scope>
    <source>
        <strain evidence="2 3">TRW2</strain>
    </source>
</reference>
<feature type="transmembrane region" description="Helical" evidence="1">
    <location>
        <begin position="149"/>
        <end position="171"/>
    </location>
</feature>
<organism evidence="2 3">
    <name type="scientific">Enterococcus plantarum</name>
    <dbReference type="NCBI Taxonomy" id="1077675"/>
    <lineage>
        <taxon>Bacteria</taxon>
        <taxon>Bacillati</taxon>
        <taxon>Bacillota</taxon>
        <taxon>Bacilli</taxon>
        <taxon>Lactobacillales</taxon>
        <taxon>Enterococcaceae</taxon>
        <taxon>Enterococcus</taxon>
    </lineage>
</organism>
<proteinExistence type="predicted"/>
<evidence type="ECO:0000313" key="2">
    <source>
        <dbReference type="EMBL" id="PZL77509.1"/>
    </source>
</evidence>
<name>A0A2W4BVQ2_9ENTE</name>